<evidence type="ECO:0000313" key="4">
    <source>
        <dbReference type="EMBL" id="AGL01222.1"/>
    </source>
</evidence>
<reference evidence="4 5" key="1">
    <citation type="submission" date="2012-01" db="EMBL/GenBank/DDBJ databases">
        <title>Complete sequence of Desulfotomaculum gibsoniae DSM 7213.</title>
        <authorList>
            <consortium name="US DOE Joint Genome Institute"/>
            <person name="Lucas S."/>
            <person name="Han J."/>
            <person name="Lapidus A."/>
            <person name="Cheng J.-F."/>
            <person name="Goodwin L."/>
            <person name="Pitluck S."/>
            <person name="Peters L."/>
            <person name="Ovchinnikova G."/>
            <person name="Teshima H."/>
            <person name="Detter J.C."/>
            <person name="Han C."/>
            <person name="Tapia R."/>
            <person name="Land M."/>
            <person name="Hauser L."/>
            <person name="Kyrpides N."/>
            <person name="Ivanova N."/>
            <person name="Pagani I."/>
            <person name="Parshina S."/>
            <person name="Plugge C."/>
            <person name="Muyzer G."/>
            <person name="Kuever J."/>
            <person name="Ivanova A."/>
            <person name="Nazina T."/>
            <person name="Klenk H.-P."/>
            <person name="Brambilla E."/>
            <person name="Spring S."/>
            <person name="Stams A.F."/>
            <person name="Woyke T."/>
        </authorList>
    </citation>
    <scope>NUCLEOTIDE SEQUENCE [LARGE SCALE GENOMIC DNA]</scope>
    <source>
        <strain evidence="4 5">DSM 7213</strain>
    </source>
</reference>
<dbReference type="GO" id="GO:0032259">
    <property type="term" value="P:methylation"/>
    <property type="evidence" value="ECO:0007669"/>
    <property type="project" value="UniProtKB-KW"/>
</dbReference>
<dbReference type="PANTHER" id="PTHR43861">
    <property type="entry name" value="TRANS-ACONITATE 2-METHYLTRANSFERASE-RELATED"/>
    <property type="match status" value="1"/>
</dbReference>
<dbReference type="CDD" id="cd02440">
    <property type="entry name" value="AdoMet_MTases"/>
    <property type="match status" value="1"/>
</dbReference>
<dbReference type="HOGENOM" id="CLU_081790_1_0_9"/>
<dbReference type="SUPFAM" id="SSF53335">
    <property type="entry name" value="S-adenosyl-L-methionine-dependent methyltransferases"/>
    <property type="match status" value="1"/>
</dbReference>
<dbReference type="GO" id="GO:0008168">
    <property type="term" value="F:methyltransferase activity"/>
    <property type="evidence" value="ECO:0007669"/>
    <property type="project" value="UniProtKB-KW"/>
</dbReference>
<dbReference type="InterPro" id="IPR041698">
    <property type="entry name" value="Methyltransf_25"/>
</dbReference>
<dbReference type="Gene3D" id="3.40.50.150">
    <property type="entry name" value="Vaccinia Virus protein VP39"/>
    <property type="match status" value="1"/>
</dbReference>
<dbReference type="OrthoDB" id="7365827at2"/>
<name>R4KHU6_9FIRM</name>
<keyword evidence="1 4" id="KW-0489">Methyltransferase</keyword>
<keyword evidence="4" id="KW-0830">Ubiquinone</keyword>
<keyword evidence="5" id="KW-1185">Reference proteome</keyword>
<proteinExistence type="predicted"/>
<dbReference type="RefSeq" id="WP_006524435.1">
    <property type="nucleotide sequence ID" value="NC_021184.1"/>
</dbReference>
<dbReference type="KEGG" id="dgi:Desgi_1771"/>
<accession>R4KHU6</accession>
<protein>
    <submittedName>
        <fullName evidence="4">Methylase involved in ubiquinone/menaquinone biosynthesis</fullName>
    </submittedName>
</protein>
<dbReference type="PANTHER" id="PTHR43861:SF1">
    <property type="entry name" value="TRANS-ACONITATE 2-METHYLTRANSFERASE"/>
    <property type="match status" value="1"/>
</dbReference>
<keyword evidence="2" id="KW-0808">Transferase</keyword>
<dbReference type="AlphaFoldDB" id="R4KHU6"/>
<feature type="domain" description="Methyltransferase" evidence="3">
    <location>
        <begin position="12"/>
        <end position="107"/>
    </location>
</feature>
<gene>
    <name evidence="4" type="ORF">Desgi_1771</name>
</gene>
<evidence type="ECO:0000256" key="1">
    <source>
        <dbReference type="ARBA" id="ARBA00022603"/>
    </source>
</evidence>
<dbReference type="EMBL" id="CP003273">
    <property type="protein sequence ID" value="AGL01222.1"/>
    <property type="molecule type" value="Genomic_DNA"/>
</dbReference>
<dbReference type="eggNOG" id="COG2226">
    <property type="taxonomic scope" value="Bacteria"/>
</dbReference>
<evidence type="ECO:0000259" key="3">
    <source>
        <dbReference type="Pfam" id="PF13649"/>
    </source>
</evidence>
<evidence type="ECO:0000256" key="2">
    <source>
        <dbReference type="ARBA" id="ARBA00022679"/>
    </source>
</evidence>
<sequence>MIPFERSKAVKVLDLGCGTGILSYLILVAFPNARVVAFDMAENMLAACSQNLSVYKNRLTLFQGNFGSDDFGGGYDIIVSGLSTHHLDDTEKPGLYKRIYDALNQGGVFINREVVLGESSSLTDRYHYLWREYIRSNGEDDEKWFNRYLDEDIPAPVEVQTNWLKEIGFIHVGYHWRYFNFAIFGGTKP</sequence>
<dbReference type="InterPro" id="IPR029063">
    <property type="entry name" value="SAM-dependent_MTases_sf"/>
</dbReference>
<organism evidence="4 5">
    <name type="scientific">Desulfoscipio gibsoniae DSM 7213</name>
    <dbReference type="NCBI Taxonomy" id="767817"/>
    <lineage>
        <taxon>Bacteria</taxon>
        <taxon>Bacillati</taxon>
        <taxon>Bacillota</taxon>
        <taxon>Clostridia</taxon>
        <taxon>Eubacteriales</taxon>
        <taxon>Desulfallaceae</taxon>
        <taxon>Desulfoscipio</taxon>
    </lineage>
</organism>
<dbReference type="Pfam" id="PF13649">
    <property type="entry name" value="Methyltransf_25"/>
    <property type="match status" value="1"/>
</dbReference>
<dbReference type="Proteomes" id="UP000013520">
    <property type="component" value="Chromosome"/>
</dbReference>
<evidence type="ECO:0000313" key="5">
    <source>
        <dbReference type="Proteomes" id="UP000013520"/>
    </source>
</evidence>